<dbReference type="PANTHER" id="PTHR43991">
    <property type="entry name" value="WD REPEAT PROTEIN (AFU_ORTHOLOGUE AFUA_8G05640)-RELATED"/>
    <property type="match status" value="1"/>
</dbReference>
<name>A0A2P6VQ03_9CHLO</name>
<comment type="caution">
    <text evidence="2">The sequence shown here is derived from an EMBL/GenBank/DDBJ whole genome shotgun (WGS) entry which is preliminary data.</text>
</comment>
<feature type="compositionally biased region" description="Low complexity" evidence="1">
    <location>
        <begin position="370"/>
        <end position="391"/>
    </location>
</feature>
<feature type="compositionally biased region" description="Low complexity" evidence="1">
    <location>
        <begin position="210"/>
        <end position="236"/>
    </location>
</feature>
<protein>
    <submittedName>
        <fullName evidence="2">Uncharacterized protein</fullName>
    </submittedName>
</protein>
<feature type="region of interest" description="Disordered" evidence="1">
    <location>
        <begin position="17"/>
        <end position="42"/>
    </location>
</feature>
<gene>
    <name evidence="2" type="ORF">C2E20_0029</name>
</gene>
<feature type="region of interest" description="Disordered" evidence="1">
    <location>
        <begin position="264"/>
        <end position="289"/>
    </location>
</feature>
<reference evidence="2 3" key="1">
    <citation type="journal article" date="2018" name="Plant J.">
        <title>Genome sequences of Chlorella sorokiniana UTEX 1602 and Micractinium conductrix SAG 241.80: implications to maltose excretion by a green alga.</title>
        <authorList>
            <person name="Arriola M.B."/>
            <person name="Velmurugan N."/>
            <person name="Zhang Y."/>
            <person name="Plunkett M.H."/>
            <person name="Hondzo H."/>
            <person name="Barney B.M."/>
        </authorList>
    </citation>
    <scope>NUCLEOTIDE SEQUENCE [LARGE SCALE GENOMIC DNA]</scope>
    <source>
        <strain evidence="2 3">SAG 241.80</strain>
    </source>
</reference>
<dbReference type="EMBL" id="LHPF02000001">
    <property type="protein sequence ID" value="PSC76162.1"/>
    <property type="molecule type" value="Genomic_DNA"/>
</dbReference>
<dbReference type="Gene3D" id="2.130.10.10">
    <property type="entry name" value="YVTN repeat-like/Quinoprotein amine dehydrogenase"/>
    <property type="match status" value="1"/>
</dbReference>
<accession>A0A2P6VQ03</accession>
<feature type="region of interest" description="Disordered" evidence="1">
    <location>
        <begin position="200"/>
        <end position="243"/>
    </location>
</feature>
<feature type="region of interest" description="Disordered" evidence="1">
    <location>
        <begin position="370"/>
        <end position="403"/>
    </location>
</feature>
<dbReference type="AlphaFoldDB" id="A0A2P6VQ03"/>
<keyword evidence="3" id="KW-1185">Reference proteome</keyword>
<feature type="compositionally biased region" description="Acidic residues" evidence="1">
    <location>
        <begin position="17"/>
        <end position="37"/>
    </location>
</feature>
<feature type="compositionally biased region" description="Low complexity" evidence="1">
    <location>
        <begin position="275"/>
        <end position="289"/>
    </location>
</feature>
<dbReference type="Proteomes" id="UP000239649">
    <property type="component" value="Unassembled WGS sequence"/>
</dbReference>
<evidence type="ECO:0000313" key="2">
    <source>
        <dbReference type="EMBL" id="PSC76162.1"/>
    </source>
</evidence>
<dbReference type="InterPro" id="IPR015943">
    <property type="entry name" value="WD40/YVTN_repeat-like_dom_sf"/>
</dbReference>
<sequence>MWWEHDAGDMQWELEEWDEEEEEEEAFGSESSDEPAAEEAAAQRLAEETAGRHVERGWASYAVQTTCHHFQSADALAVAEDPSGSGALLAAVLDQHGLSVWLLPAAGSVVRLGASEPRAVRLGGFQVPREAYALAWAARGTYVATGGEGGLLSLYSVHPEAPARPVLPAGRVPTLDGLNFFFTPLLMPVQLRRLHEHLQGQMRGGGGAGAAAAEAQPQGEAQQAQQAQQQEAQQAQRELPRDPVRGAVQAGLEATMMHSGLMGQHDAAGQAAPEQQQQQQQQQQLQQLLQSDDAKAMRGFLRAVLNQDIQCVSGQVGDVISNEEMQAALARAGTAVHRLTTAMAAGHNVEHVAAAVAGELPAVWPPQLAHQQFGQQQGQAAEQGQQQQQQPDEQRVQSEEAEQAAAAVAFGNAVLNQDLMVGQADDGMAEVDDEEYAAAQQRLLQSWQKFSATLAAGASIEAGNAAAAAGQGQQQQEQQADGKGKQPAEALAGFLLQQGSGRQQQQQQQQEGSELADGRAALMLRASFALGFPNAAQAKARRYVHDGMTNGVRCGRVAGQERLLAAEQSGYVYIFESPANLGCDAASSSSSGTAAAAAAASTDGLRAQQLLCAGLGGASPHWRMRPVNLFDARKHALGASLSVSSPPAAQRPVQRAGTRAASRAAAAGSSEACVAEGVFHTAALGPFPVPINLAVPSPDGRWVAVVGDTQAVFVADQAAGFAWRQLPFDLAGSRDLVEQGIDAGSQYAAWNASSSLLAVSSDALHAVFVFEPASGQLVMRVEGHAKPCLSLGFAPWDDHLLAYAEEAKHVHLRRVPAARQGAPCCELDARDELADVHAGAQLLRLPIVEGAPAEGPAMPPLAGNRRRRVNGLALSAQGDLLVATRQSAVLRFLSAQPWASERHADWPPAFRAAARTLLLAAQRQAAVALQRPDAAAGLWTLPLPLLQHILELAAGRRTDWLLPPAAAAPAAGAGGDS</sequence>
<dbReference type="SUPFAM" id="SSF82171">
    <property type="entry name" value="DPP6 N-terminal domain-like"/>
    <property type="match status" value="1"/>
</dbReference>
<evidence type="ECO:0000313" key="3">
    <source>
        <dbReference type="Proteomes" id="UP000239649"/>
    </source>
</evidence>
<evidence type="ECO:0000256" key="1">
    <source>
        <dbReference type="SAM" id="MobiDB-lite"/>
    </source>
</evidence>
<proteinExistence type="predicted"/>
<dbReference type="OrthoDB" id="545814at2759"/>
<organism evidence="2 3">
    <name type="scientific">Micractinium conductrix</name>
    <dbReference type="NCBI Taxonomy" id="554055"/>
    <lineage>
        <taxon>Eukaryota</taxon>
        <taxon>Viridiplantae</taxon>
        <taxon>Chlorophyta</taxon>
        <taxon>core chlorophytes</taxon>
        <taxon>Trebouxiophyceae</taxon>
        <taxon>Chlorellales</taxon>
        <taxon>Chlorellaceae</taxon>
        <taxon>Chlorella clade</taxon>
        <taxon>Micractinium</taxon>
    </lineage>
</organism>
<dbReference type="STRING" id="554055.A0A2P6VQ03"/>